<evidence type="ECO:0000313" key="2">
    <source>
        <dbReference type="Proteomes" id="UP000256661"/>
    </source>
</evidence>
<comment type="caution">
    <text evidence="1">The sequence shown here is derived from an EMBL/GenBank/DDBJ whole genome shotgun (WGS) entry which is preliminary data.</text>
</comment>
<keyword evidence="2" id="KW-1185">Reference proteome</keyword>
<dbReference type="AlphaFoldDB" id="A0A3D9SXC1"/>
<accession>A0A3D9SXC1</accession>
<gene>
    <name evidence="1" type="ORF">DFJ69_6165</name>
</gene>
<proteinExistence type="predicted"/>
<evidence type="ECO:0000313" key="1">
    <source>
        <dbReference type="EMBL" id="REF00610.1"/>
    </source>
</evidence>
<name>A0A3D9SXC1_9ACTN</name>
<organism evidence="1 2">
    <name type="scientific">Thermomonospora umbrina</name>
    <dbReference type="NCBI Taxonomy" id="111806"/>
    <lineage>
        <taxon>Bacteria</taxon>
        <taxon>Bacillati</taxon>
        <taxon>Actinomycetota</taxon>
        <taxon>Actinomycetes</taxon>
        <taxon>Streptosporangiales</taxon>
        <taxon>Thermomonosporaceae</taxon>
        <taxon>Thermomonospora</taxon>
    </lineage>
</organism>
<reference evidence="1 2" key="1">
    <citation type="submission" date="2018-08" db="EMBL/GenBank/DDBJ databases">
        <title>Sequencing the genomes of 1000 actinobacteria strains.</title>
        <authorList>
            <person name="Klenk H.-P."/>
        </authorList>
    </citation>
    <scope>NUCLEOTIDE SEQUENCE [LARGE SCALE GENOMIC DNA]</scope>
    <source>
        <strain evidence="1 2">DSM 43927</strain>
    </source>
</reference>
<dbReference type="OrthoDB" id="9962520at2"/>
<sequence>MTQTEAARFEAALLRAYLEAARVDPAMPLFPAEGPYCHLVIEPADSAFAGWLVERGIAVVADAGVAIPHGGTPVQTLAFGHALLAIVRVSTRVMSGARPPDEHLAAIEELRARYGLPTNVFAGAVKD</sequence>
<dbReference type="RefSeq" id="WP_116025744.1">
    <property type="nucleotide sequence ID" value="NZ_QTTT01000001.1"/>
</dbReference>
<dbReference type="EMBL" id="QTTT01000001">
    <property type="protein sequence ID" value="REF00610.1"/>
    <property type="molecule type" value="Genomic_DNA"/>
</dbReference>
<dbReference type="Proteomes" id="UP000256661">
    <property type="component" value="Unassembled WGS sequence"/>
</dbReference>
<protein>
    <submittedName>
        <fullName evidence="1">Uncharacterized protein</fullName>
    </submittedName>
</protein>